<evidence type="ECO:0000256" key="5">
    <source>
        <dbReference type="SAM" id="Phobius"/>
    </source>
</evidence>
<organism evidence="6 7">
    <name type="scientific">Cyanidiococcus yangmingshanensis</name>
    <dbReference type="NCBI Taxonomy" id="2690220"/>
    <lineage>
        <taxon>Eukaryota</taxon>
        <taxon>Rhodophyta</taxon>
        <taxon>Bangiophyceae</taxon>
        <taxon>Cyanidiales</taxon>
        <taxon>Cyanidiaceae</taxon>
        <taxon>Cyanidiococcus</taxon>
    </lineage>
</organism>
<gene>
    <name evidence="6" type="ORF">F1559_004038</name>
</gene>
<evidence type="ECO:0000256" key="4">
    <source>
        <dbReference type="ARBA" id="ARBA00023136"/>
    </source>
</evidence>
<feature type="transmembrane region" description="Helical" evidence="5">
    <location>
        <begin position="104"/>
        <end position="127"/>
    </location>
</feature>
<keyword evidence="4 5" id="KW-0472">Membrane</keyword>
<dbReference type="AlphaFoldDB" id="A0A7J7IL14"/>
<keyword evidence="7" id="KW-1185">Reference proteome</keyword>
<name>A0A7J7IL14_9RHOD</name>
<feature type="transmembrane region" description="Helical" evidence="5">
    <location>
        <begin position="214"/>
        <end position="233"/>
    </location>
</feature>
<reference evidence="6 7" key="1">
    <citation type="journal article" date="2020" name="J. Phycol.">
        <title>Comparative genome analysis reveals Cyanidiococcus gen. nov., a new extremophilic red algal genus sister to Cyanidioschyzon (Cyanidioschyzonaceae, Rhodophyta).</title>
        <authorList>
            <person name="Liu S.-L."/>
            <person name="Chiang Y.-R."/>
            <person name="Yoon H.S."/>
            <person name="Fu H.-Y."/>
        </authorList>
    </citation>
    <scope>NUCLEOTIDE SEQUENCE [LARGE SCALE GENOMIC DNA]</scope>
    <source>
        <strain evidence="6 7">THAL066</strain>
    </source>
</reference>
<dbReference type="EMBL" id="VWRR01000007">
    <property type="protein sequence ID" value="KAF6003369.1"/>
    <property type="molecule type" value="Genomic_DNA"/>
</dbReference>
<sequence length="246" mass="25946">MGRGGGRGGLCFADTKLVNCLLLVANVLFLFAGVAVLVIGALEQHGNAFSAYGQYQQTNPLIGSLAHNAWLYIVAGAVLAGIGTVGIVAHCATHCCLGKLFYAFYNVLLILAFLYLGALCVLAWYAYGTTGVGGPNAISANSWLYTVEKQPQFVCSQEIYYGCAGYTANQCAAPNPDPQYCPGTSVGGQCRTNEEANAGRGCADPVNRAVRHDWFVLVVTTTVALAAVVLCYLASCWRTLCTCCGI</sequence>
<keyword evidence="2 5" id="KW-0812">Transmembrane</keyword>
<evidence type="ECO:0000256" key="2">
    <source>
        <dbReference type="ARBA" id="ARBA00022692"/>
    </source>
</evidence>
<feature type="transmembrane region" description="Helical" evidence="5">
    <location>
        <begin position="69"/>
        <end position="92"/>
    </location>
</feature>
<comment type="caution">
    <text evidence="6">The sequence shown here is derived from an EMBL/GenBank/DDBJ whole genome shotgun (WGS) entry which is preliminary data.</text>
</comment>
<keyword evidence="3 5" id="KW-1133">Transmembrane helix</keyword>
<dbReference type="GO" id="GO:0016020">
    <property type="term" value="C:membrane"/>
    <property type="evidence" value="ECO:0007669"/>
    <property type="project" value="UniProtKB-SubCell"/>
</dbReference>
<dbReference type="OrthoDB" id="10411775at2759"/>
<evidence type="ECO:0000256" key="3">
    <source>
        <dbReference type="ARBA" id="ARBA00022989"/>
    </source>
</evidence>
<evidence type="ECO:0000313" key="7">
    <source>
        <dbReference type="Proteomes" id="UP000530660"/>
    </source>
</evidence>
<evidence type="ECO:0000313" key="6">
    <source>
        <dbReference type="EMBL" id="KAF6003369.1"/>
    </source>
</evidence>
<comment type="subcellular location">
    <subcellularLocation>
        <location evidence="1">Membrane</location>
        <topology evidence="1">Multi-pass membrane protein</topology>
    </subcellularLocation>
</comment>
<dbReference type="Proteomes" id="UP000530660">
    <property type="component" value="Unassembled WGS sequence"/>
</dbReference>
<proteinExistence type="predicted"/>
<dbReference type="Pfam" id="PF00335">
    <property type="entry name" value="Tetraspanin"/>
    <property type="match status" value="1"/>
</dbReference>
<accession>A0A7J7IL14</accession>
<evidence type="ECO:0000256" key="1">
    <source>
        <dbReference type="ARBA" id="ARBA00004141"/>
    </source>
</evidence>
<protein>
    <submittedName>
        <fullName evidence="6">Uncharacterized protein</fullName>
    </submittedName>
</protein>
<feature type="transmembrane region" description="Helical" evidence="5">
    <location>
        <begin position="21"/>
        <end position="42"/>
    </location>
</feature>
<dbReference type="InterPro" id="IPR018499">
    <property type="entry name" value="Tetraspanin/Peripherin"/>
</dbReference>